<evidence type="ECO:0000256" key="3">
    <source>
        <dbReference type="ARBA" id="ARBA00022801"/>
    </source>
</evidence>
<keyword evidence="7" id="KW-0732">Signal</keyword>
<dbReference type="Proteomes" id="UP001251528">
    <property type="component" value="Unassembled WGS sequence"/>
</dbReference>
<protein>
    <recommendedName>
        <fullName evidence="8">Peptidase S8/S53 domain-containing protein</fullName>
    </recommendedName>
</protein>
<dbReference type="SUPFAM" id="SSF52743">
    <property type="entry name" value="Subtilisin-like"/>
    <property type="match status" value="1"/>
</dbReference>
<evidence type="ECO:0000256" key="5">
    <source>
        <dbReference type="PROSITE-ProRule" id="PRU01240"/>
    </source>
</evidence>
<dbReference type="InterPro" id="IPR050131">
    <property type="entry name" value="Peptidase_S8_subtilisin-like"/>
</dbReference>
<evidence type="ECO:0000313" key="9">
    <source>
        <dbReference type="EMBL" id="KAK2608828.1"/>
    </source>
</evidence>
<keyword evidence="10" id="KW-1185">Reference proteome</keyword>
<evidence type="ECO:0000256" key="7">
    <source>
        <dbReference type="SAM" id="SignalP"/>
    </source>
</evidence>
<dbReference type="PRINTS" id="PR00723">
    <property type="entry name" value="SUBTILISIN"/>
</dbReference>
<proteinExistence type="inferred from homology"/>
<feature type="signal peptide" evidence="7">
    <location>
        <begin position="1"/>
        <end position="15"/>
    </location>
</feature>
<dbReference type="InterPro" id="IPR037045">
    <property type="entry name" value="S8pro/Inhibitor_I9_sf"/>
</dbReference>
<dbReference type="Gene3D" id="3.40.50.200">
    <property type="entry name" value="Peptidase S8/S53 domain"/>
    <property type="match status" value="1"/>
</dbReference>
<feature type="region of interest" description="Disordered" evidence="6">
    <location>
        <begin position="102"/>
        <end position="134"/>
    </location>
</feature>
<evidence type="ECO:0000259" key="8">
    <source>
        <dbReference type="Pfam" id="PF00082"/>
    </source>
</evidence>
<dbReference type="AlphaFoldDB" id="A0AAJ0CVQ7"/>
<evidence type="ECO:0000256" key="2">
    <source>
        <dbReference type="ARBA" id="ARBA00022670"/>
    </source>
</evidence>
<comment type="caution">
    <text evidence="9">The sequence shown here is derived from an EMBL/GenBank/DDBJ whole genome shotgun (WGS) entry which is preliminary data.</text>
</comment>
<keyword evidence="2" id="KW-0645">Protease</keyword>
<dbReference type="InterPro" id="IPR000209">
    <property type="entry name" value="Peptidase_S8/S53_dom"/>
</dbReference>
<dbReference type="PROSITE" id="PS51892">
    <property type="entry name" value="SUBTILASE"/>
    <property type="match status" value="1"/>
</dbReference>
<dbReference type="InterPro" id="IPR034193">
    <property type="entry name" value="PCSK9_ProteinaseK-like"/>
</dbReference>
<sequence length="426" mass="45798">MRVLTLFILLPMALAGLFGRLRLKAAAVLSPTNQEHVIPGRYIVVLQKTVSTEKVQQLAKEYNADPRHIFIDVLKGFSANLNPAAVQELRNNGDVDFLEQDTRISIEPPAPRSPVLSESDSEDEEDARPSRWRVQQGAPWGLGRISNKDKYRSNYCYHYTAGAGTCSYIIDTGIDPTHPDFQGRARQLVSFTTSKRDNSGHGTRIAGIVGGKIHGVAKRTRLFGVKVADDHTQRSLSTVLSNLIAGINFVTKDHPRRKFCQKGIVVLIGIAVPRSRTLNQAAAALVKSGAFVAVPAGDSGIDASSMSPASEPSVCTVGVANIHDSVPPQSNHGKRVDIFAPGVFIKSTYKQHTDARFSGSAAAAAHVAGLGAYLGAKDGFTGAGVCPHIRRLSIKGQLRDVRPNTVNALAYNNAGGPCNPRRLRAS</sequence>
<dbReference type="GO" id="GO:0006508">
    <property type="term" value="P:proteolysis"/>
    <property type="evidence" value="ECO:0007669"/>
    <property type="project" value="UniProtKB-KW"/>
</dbReference>
<accession>A0AAJ0CVQ7</accession>
<dbReference type="PANTHER" id="PTHR43806:SF58">
    <property type="entry name" value="ALKALINE PROTEASE 1-RELATED"/>
    <property type="match status" value="1"/>
</dbReference>
<dbReference type="PROSITE" id="PS00136">
    <property type="entry name" value="SUBTILASE_ASP"/>
    <property type="match status" value="1"/>
</dbReference>
<keyword evidence="3" id="KW-0378">Hydrolase</keyword>
<evidence type="ECO:0000256" key="6">
    <source>
        <dbReference type="SAM" id="MobiDB-lite"/>
    </source>
</evidence>
<keyword evidence="4" id="KW-0720">Serine protease</keyword>
<gene>
    <name evidence="9" type="ORF">QQS21_002685</name>
</gene>
<dbReference type="PROSITE" id="PS00137">
    <property type="entry name" value="SUBTILASE_HIS"/>
    <property type="match status" value="1"/>
</dbReference>
<name>A0AAJ0CVQ7_9HYPO</name>
<organism evidence="9 10">
    <name type="scientific">Conoideocrella luteorostrata</name>
    <dbReference type="NCBI Taxonomy" id="1105319"/>
    <lineage>
        <taxon>Eukaryota</taxon>
        <taxon>Fungi</taxon>
        <taxon>Dikarya</taxon>
        <taxon>Ascomycota</taxon>
        <taxon>Pezizomycotina</taxon>
        <taxon>Sordariomycetes</taxon>
        <taxon>Hypocreomycetidae</taxon>
        <taxon>Hypocreales</taxon>
        <taxon>Clavicipitaceae</taxon>
        <taxon>Conoideocrella</taxon>
    </lineage>
</organism>
<dbReference type="EMBL" id="JASWJB010000032">
    <property type="protein sequence ID" value="KAK2608828.1"/>
    <property type="molecule type" value="Genomic_DNA"/>
</dbReference>
<evidence type="ECO:0000256" key="4">
    <source>
        <dbReference type="ARBA" id="ARBA00022825"/>
    </source>
</evidence>
<feature type="chain" id="PRO_5042614557" description="Peptidase S8/S53 domain-containing protein" evidence="7">
    <location>
        <begin position="16"/>
        <end position="426"/>
    </location>
</feature>
<comment type="similarity">
    <text evidence="1 5">Belongs to the peptidase S8 family.</text>
</comment>
<dbReference type="SUPFAM" id="SSF54897">
    <property type="entry name" value="Protease propeptides/inhibitors"/>
    <property type="match status" value="1"/>
</dbReference>
<dbReference type="InterPro" id="IPR022398">
    <property type="entry name" value="Peptidase_S8_His-AS"/>
</dbReference>
<dbReference type="InterPro" id="IPR015500">
    <property type="entry name" value="Peptidase_S8_subtilisin-rel"/>
</dbReference>
<evidence type="ECO:0000313" key="10">
    <source>
        <dbReference type="Proteomes" id="UP001251528"/>
    </source>
</evidence>
<dbReference type="CDD" id="cd04077">
    <property type="entry name" value="Peptidases_S8_PCSK9_ProteinaseK_like"/>
    <property type="match status" value="1"/>
</dbReference>
<dbReference type="InterPro" id="IPR023827">
    <property type="entry name" value="Peptidase_S8_Asp-AS"/>
</dbReference>
<evidence type="ECO:0000256" key="1">
    <source>
        <dbReference type="ARBA" id="ARBA00011073"/>
    </source>
</evidence>
<dbReference type="Pfam" id="PF00082">
    <property type="entry name" value="Peptidase_S8"/>
    <property type="match status" value="1"/>
</dbReference>
<comment type="caution">
    <text evidence="5">Lacks conserved residue(s) required for the propagation of feature annotation.</text>
</comment>
<dbReference type="GO" id="GO:0004252">
    <property type="term" value="F:serine-type endopeptidase activity"/>
    <property type="evidence" value="ECO:0007669"/>
    <property type="project" value="InterPro"/>
</dbReference>
<reference evidence="9" key="1">
    <citation type="submission" date="2023-06" db="EMBL/GenBank/DDBJ databases">
        <title>Conoideocrella luteorostrata (Hypocreales: Clavicipitaceae), a potential biocontrol fungus for elongate hemlock scale in United States Christmas tree production areas.</title>
        <authorList>
            <person name="Barrett H."/>
            <person name="Lovett B."/>
            <person name="Macias A.M."/>
            <person name="Stajich J.E."/>
            <person name="Kasson M.T."/>
        </authorList>
    </citation>
    <scope>NUCLEOTIDE SEQUENCE</scope>
    <source>
        <strain evidence="9">ARSEF 14590</strain>
    </source>
</reference>
<dbReference type="InterPro" id="IPR036852">
    <property type="entry name" value="Peptidase_S8/S53_dom_sf"/>
</dbReference>
<dbReference type="Gene3D" id="3.30.70.80">
    <property type="entry name" value="Peptidase S8 propeptide/proteinase inhibitor I9"/>
    <property type="match status" value="1"/>
</dbReference>
<feature type="domain" description="Peptidase S8/S53" evidence="8">
    <location>
        <begin position="169"/>
        <end position="375"/>
    </location>
</feature>
<dbReference type="PANTHER" id="PTHR43806">
    <property type="entry name" value="PEPTIDASE S8"/>
    <property type="match status" value="1"/>
</dbReference>